<feature type="transmembrane region" description="Helical" evidence="8">
    <location>
        <begin position="99"/>
        <end position="116"/>
    </location>
</feature>
<feature type="transmembrane region" description="Helical" evidence="8">
    <location>
        <begin position="444"/>
        <end position="464"/>
    </location>
</feature>
<proteinExistence type="predicted"/>
<sequence length="511" mass="54732">MARLLLSPLLLIFLPLLAAAVAWFIRSPRIRVRLLPAMGLLHLLLLIIEVRGWRDLPHGAWLGLDALGGWVLLVISTLFTIVALYAPSYLALRPDRDHRLFTACLLAFLGLASLLAQSRHPGMAWVAIETMTLTTAPLIYFNRNRRSIEATWKYLVIGSVGIALALLGTLFVAYAAHMGGVEEPLQYTRLMAEAGRLSRPWLRAGFVLTMVGYGTKMGLAPLHSWKPDAYGETPGIVGALLAGGVTSCAFLALLRIYAIVAAAGEGVFAREILVGFGLLSMVWALVFMVGQVDFKRLLAYSSVEHMGILVFGIGLGGLAARFALFHLAANALVKSVLFLSAGNIHRSYASKQLPHVTGAIRRTPVSAGLFFLAFLAITGLPPFAPFVSEFNIASSALTTGHVFAGAAFLVLLGGIFLTMSDTVMQVVFGVPSPQRVRTPYKDSFATTAPLILALALALGLGLWLPGPMRSMLEGAAQTVEGHAPAVREVRPLFGQAPALVPAAVSAQEVRP</sequence>
<dbReference type="RefSeq" id="WP_285576654.1">
    <property type="nucleotide sequence ID" value="NZ_BSDE01000006.1"/>
</dbReference>
<dbReference type="EMBL" id="BSDE01000006">
    <property type="protein sequence ID" value="GLH74396.1"/>
    <property type="molecule type" value="Genomic_DNA"/>
</dbReference>
<keyword evidence="5" id="KW-0560">Oxidoreductase</keyword>
<evidence type="ECO:0000256" key="5">
    <source>
        <dbReference type="ARBA" id="ARBA00023002"/>
    </source>
</evidence>
<comment type="caution">
    <text evidence="10">The sequence shown here is derived from an EMBL/GenBank/DDBJ whole genome shotgun (WGS) entry which is preliminary data.</text>
</comment>
<dbReference type="InterPro" id="IPR001750">
    <property type="entry name" value="ND/Mrp_TM"/>
</dbReference>
<evidence type="ECO:0000256" key="8">
    <source>
        <dbReference type="SAM" id="Phobius"/>
    </source>
</evidence>
<evidence type="ECO:0000256" key="2">
    <source>
        <dbReference type="ARBA" id="ARBA00022475"/>
    </source>
</evidence>
<keyword evidence="4 8" id="KW-1133">Transmembrane helix</keyword>
<reference evidence="10 11" key="1">
    <citation type="journal article" date="2023" name="Antonie Van Leeuwenhoek">
        <title>Mesoterricola silvestris gen. nov., sp. nov., Mesoterricola sediminis sp. nov., Geothrix oryzae sp. nov., Geothrix edaphica sp. nov., Geothrix rubra sp. nov., and Geothrix limicola sp. nov., six novel members of Acidobacteriota isolated from soils.</title>
        <authorList>
            <person name="Itoh H."/>
            <person name="Sugisawa Y."/>
            <person name="Mise K."/>
            <person name="Xu Z."/>
            <person name="Kuniyasu M."/>
            <person name="Ushijima N."/>
            <person name="Kawano K."/>
            <person name="Kobayashi E."/>
            <person name="Shiratori Y."/>
            <person name="Masuda Y."/>
            <person name="Senoo K."/>
        </authorList>
    </citation>
    <scope>NUCLEOTIDE SEQUENCE [LARGE SCALE GENOMIC DNA]</scope>
    <source>
        <strain evidence="10 11">Red804</strain>
    </source>
</reference>
<feature type="transmembrane region" description="Helical" evidence="8">
    <location>
        <begin position="154"/>
        <end position="177"/>
    </location>
</feature>
<feature type="transmembrane region" description="Helical" evidence="8">
    <location>
        <begin position="70"/>
        <end position="92"/>
    </location>
</feature>
<evidence type="ECO:0000259" key="9">
    <source>
        <dbReference type="Pfam" id="PF00361"/>
    </source>
</evidence>
<feature type="transmembrane region" description="Helical" evidence="8">
    <location>
        <begin position="403"/>
        <end position="423"/>
    </location>
</feature>
<protein>
    <submittedName>
        <fullName evidence="10">Hydrogenase</fullName>
    </submittedName>
</protein>
<dbReference type="Proteomes" id="UP001165069">
    <property type="component" value="Unassembled WGS sequence"/>
</dbReference>
<keyword evidence="11" id="KW-1185">Reference proteome</keyword>
<keyword evidence="2" id="KW-1003">Cell membrane</keyword>
<comment type="subcellular location">
    <subcellularLocation>
        <location evidence="1">Cell membrane</location>
        <topology evidence="1">Multi-pass membrane protein</topology>
    </subcellularLocation>
    <subcellularLocation>
        <location evidence="7">Membrane</location>
        <topology evidence="7">Multi-pass membrane protein</topology>
    </subcellularLocation>
</comment>
<evidence type="ECO:0000313" key="11">
    <source>
        <dbReference type="Proteomes" id="UP001165069"/>
    </source>
</evidence>
<evidence type="ECO:0000313" key="10">
    <source>
        <dbReference type="EMBL" id="GLH74396.1"/>
    </source>
</evidence>
<gene>
    <name evidence="10" type="primary">ehrD</name>
    <name evidence="10" type="ORF">GETHLI_28980</name>
</gene>
<organism evidence="10 11">
    <name type="scientific">Geothrix limicola</name>
    <dbReference type="NCBI Taxonomy" id="2927978"/>
    <lineage>
        <taxon>Bacteria</taxon>
        <taxon>Pseudomonadati</taxon>
        <taxon>Acidobacteriota</taxon>
        <taxon>Holophagae</taxon>
        <taxon>Holophagales</taxon>
        <taxon>Holophagaceae</taxon>
        <taxon>Geothrix</taxon>
    </lineage>
</organism>
<feature type="transmembrane region" description="Helical" evidence="8">
    <location>
        <begin position="236"/>
        <end position="260"/>
    </location>
</feature>
<evidence type="ECO:0000256" key="4">
    <source>
        <dbReference type="ARBA" id="ARBA00022989"/>
    </source>
</evidence>
<dbReference type="PANTHER" id="PTHR42682">
    <property type="entry name" value="HYDROGENASE-4 COMPONENT F"/>
    <property type="match status" value="1"/>
</dbReference>
<feature type="transmembrane region" description="Helical" evidence="8">
    <location>
        <begin position="365"/>
        <end position="383"/>
    </location>
</feature>
<name>A0ABQ5QJ97_9BACT</name>
<dbReference type="Pfam" id="PF00361">
    <property type="entry name" value="Proton_antipo_M"/>
    <property type="match status" value="1"/>
</dbReference>
<feature type="domain" description="NADH:quinone oxidoreductase/Mrp antiporter transmembrane" evidence="9">
    <location>
        <begin position="123"/>
        <end position="408"/>
    </location>
</feature>
<evidence type="ECO:0000256" key="1">
    <source>
        <dbReference type="ARBA" id="ARBA00004651"/>
    </source>
</evidence>
<feature type="transmembrane region" description="Helical" evidence="8">
    <location>
        <begin position="122"/>
        <end position="142"/>
    </location>
</feature>
<evidence type="ECO:0000256" key="6">
    <source>
        <dbReference type="ARBA" id="ARBA00023136"/>
    </source>
</evidence>
<evidence type="ECO:0000256" key="3">
    <source>
        <dbReference type="ARBA" id="ARBA00022692"/>
    </source>
</evidence>
<dbReference type="InterPro" id="IPR052175">
    <property type="entry name" value="ComplexI-like_HydComp"/>
</dbReference>
<accession>A0ABQ5QJ97</accession>
<keyword evidence="6 8" id="KW-0472">Membrane</keyword>
<feature type="transmembrane region" description="Helical" evidence="8">
    <location>
        <begin position="297"/>
        <end position="318"/>
    </location>
</feature>
<evidence type="ECO:0000256" key="7">
    <source>
        <dbReference type="RuleBase" id="RU000320"/>
    </source>
</evidence>
<feature type="transmembrane region" description="Helical" evidence="8">
    <location>
        <begin position="32"/>
        <end position="50"/>
    </location>
</feature>
<dbReference type="PANTHER" id="PTHR42682:SF5">
    <property type="entry name" value="HYDROGENASE-4 COMPONENT F"/>
    <property type="match status" value="1"/>
</dbReference>
<keyword evidence="3 7" id="KW-0812">Transmembrane</keyword>
<feature type="transmembrane region" description="Helical" evidence="8">
    <location>
        <begin position="272"/>
        <end position="290"/>
    </location>
</feature>
<feature type="transmembrane region" description="Helical" evidence="8">
    <location>
        <begin position="6"/>
        <end position="25"/>
    </location>
</feature>